<accession>A0A645ERM5</accession>
<evidence type="ECO:0000313" key="1">
    <source>
        <dbReference type="EMBL" id="MPN04487.1"/>
    </source>
</evidence>
<dbReference type="EMBL" id="VSSQ01050398">
    <property type="protein sequence ID" value="MPN04487.1"/>
    <property type="molecule type" value="Genomic_DNA"/>
</dbReference>
<gene>
    <name evidence="1" type="ORF">SDC9_151728</name>
</gene>
<name>A0A645ERM5_9ZZZZ</name>
<proteinExistence type="predicted"/>
<comment type="caution">
    <text evidence="1">The sequence shown here is derived from an EMBL/GenBank/DDBJ whole genome shotgun (WGS) entry which is preliminary data.</text>
</comment>
<protein>
    <submittedName>
        <fullName evidence="1">Uncharacterized protein</fullName>
    </submittedName>
</protein>
<dbReference type="AlphaFoldDB" id="A0A645ERM5"/>
<reference evidence="1" key="1">
    <citation type="submission" date="2019-08" db="EMBL/GenBank/DDBJ databases">
        <authorList>
            <person name="Kucharzyk K."/>
            <person name="Murdoch R.W."/>
            <person name="Higgins S."/>
            <person name="Loffler F."/>
        </authorList>
    </citation>
    <scope>NUCLEOTIDE SEQUENCE</scope>
</reference>
<organism evidence="1">
    <name type="scientific">bioreactor metagenome</name>
    <dbReference type="NCBI Taxonomy" id="1076179"/>
    <lineage>
        <taxon>unclassified sequences</taxon>
        <taxon>metagenomes</taxon>
        <taxon>ecological metagenomes</taxon>
    </lineage>
</organism>
<sequence length="133" mass="14861">MRYTKTNSGKPAALPGALAVLVCPTILPTRGSYHVFLFFKPDPRQHGLFCARHRRYWCAGVGLFLQQQSAEAEKGADYFILRVWCPVAVAAAFQRIEPVDRLGALPVFFSATPVLLGLKVNDQNHKKEPLFAY</sequence>